<dbReference type="EMBL" id="QRGR01000034">
    <property type="protein sequence ID" value="RDV12576.1"/>
    <property type="molecule type" value="Genomic_DNA"/>
</dbReference>
<evidence type="ECO:0000313" key="1">
    <source>
        <dbReference type="EMBL" id="RDV12576.1"/>
    </source>
</evidence>
<organism evidence="1 2">
    <name type="scientific">Pontibacter diazotrophicus</name>
    <dbReference type="NCBI Taxonomy" id="1400979"/>
    <lineage>
        <taxon>Bacteria</taxon>
        <taxon>Pseudomonadati</taxon>
        <taxon>Bacteroidota</taxon>
        <taxon>Cytophagia</taxon>
        <taxon>Cytophagales</taxon>
        <taxon>Hymenobacteraceae</taxon>
        <taxon>Pontibacter</taxon>
    </lineage>
</organism>
<proteinExistence type="predicted"/>
<reference evidence="2" key="1">
    <citation type="submission" date="2018-08" db="EMBL/GenBank/DDBJ databases">
        <authorList>
            <person name="Liu Z.-W."/>
            <person name="Du Z.-J."/>
        </authorList>
    </citation>
    <scope>NUCLEOTIDE SEQUENCE [LARGE SCALE GENOMIC DNA]</scope>
    <source>
        <strain evidence="2">H4X</strain>
    </source>
</reference>
<protein>
    <submittedName>
        <fullName evidence="1">Uncharacterized protein</fullName>
    </submittedName>
</protein>
<keyword evidence="2" id="KW-1185">Reference proteome</keyword>
<name>A0A3D8L5J0_9BACT</name>
<comment type="caution">
    <text evidence="1">The sequence shown here is derived from an EMBL/GenBank/DDBJ whole genome shotgun (WGS) entry which is preliminary data.</text>
</comment>
<sequence>MPPVSFYSTDGNGVNLVSDSGGDFHPDSVEVKTDTPPYTTYIQRKHSPQKGGTIFEVYPNKEQSGTTTFYINVNSGIKSF</sequence>
<accession>A0A3D8L5J0</accession>
<dbReference type="AlphaFoldDB" id="A0A3D8L5J0"/>
<gene>
    <name evidence="1" type="ORF">DXT99_22695</name>
</gene>
<evidence type="ECO:0000313" key="2">
    <source>
        <dbReference type="Proteomes" id="UP000256708"/>
    </source>
</evidence>
<dbReference type="Proteomes" id="UP000256708">
    <property type="component" value="Unassembled WGS sequence"/>
</dbReference>